<name>A0AA88HD39_ARTSF</name>
<dbReference type="Proteomes" id="UP001187531">
    <property type="component" value="Unassembled WGS sequence"/>
</dbReference>
<keyword evidence="3" id="KW-1185">Reference proteome</keyword>
<reference evidence="2" key="1">
    <citation type="submission" date="2023-07" db="EMBL/GenBank/DDBJ databases">
        <title>Chromosome-level genome assembly of Artemia franciscana.</title>
        <authorList>
            <person name="Jo E."/>
        </authorList>
    </citation>
    <scope>NUCLEOTIDE SEQUENCE</scope>
    <source>
        <tissue evidence="2">Whole body</tissue>
    </source>
</reference>
<organism evidence="2 3">
    <name type="scientific">Artemia franciscana</name>
    <name type="common">Brine shrimp</name>
    <name type="synonym">Artemia sanfranciscana</name>
    <dbReference type="NCBI Taxonomy" id="6661"/>
    <lineage>
        <taxon>Eukaryota</taxon>
        <taxon>Metazoa</taxon>
        <taxon>Ecdysozoa</taxon>
        <taxon>Arthropoda</taxon>
        <taxon>Crustacea</taxon>
        <taxon>Branchiopoda</taxon>
        <taxon>Anostraca</taxon>
        <taxon>Artemiidae</taxon>
        <taxon>Artemia</taxon>
    </lineage>
</organism>
<feature type="compositionally biased region" description="Basic and acidic residues" evidence="1">
    <location>
        <begin position="200"/>
        <end position="220"/>
    </location>
</feature>
<feature type="region of interest" description="Disordered" evidence="1">
    <location>
        <begin position="1"/>
        <end position="42"/>
    </location>
</feature>
<gene>
    <name evidence="2" type="ORF">QYM36_014665</name>
</gene>
<comment type="caution">
    <text evidence="2">The sequence shown here is derived from an EMBL/GenBank/DDBJ whole genome shotgun (WGS) entry which is preliminary data.</text>
</comment>
<dbReference type="EMBL" id="JAVRJZ010000019">
    <property type="protein sequence ID" value="KAK2706698.1"/>
    <property type="molecule type" value="Genomic_DNA"/>
</dbReference>
<feature type="compositionally biased region" description="Basic and acidic residues" evidence="1">
    <location>
        <begin position="106"/>
        <end position="125"/>
    </location>
</feature>
<feature type="compositionally biased region" description="Acidic residues" evidence="1">
    <location>
        <begin position="9"/>
        <end position="25"/>
    </location>
</feature>
<sequence>MSDMQFEGFGEDQPFEGFGDDESFEGFEGRATLNNEGNNLEDEKGIVNSSDILSYQGNDSKAVASLVPKATSSDKVSAKKKTKGDDHLQKTENVYQSQDNIVDTPSFKEETLNKTSSDRTDEKVTQKQSKSSSSRQTSENGSSGSRSATKKKGTRLDPIETFPTYQEGLFAPPSEPRRKGSNMKFLLALQKPGHSKRSHKDLSEDKRSFSMKVSKEPEKSKRSHTSSAHTNLAKLKTPNRDEKDRLLKKRKRLLSKSASESDNAEEEKVEKSSKRCKIENICETKKKSKTCDKAKTDKSGSSKELDSVSEAMNLLDSNNELESSLRTAESYPQSNDRSSFRNDGSESNKDKTVVPTAVPAGTSRLNEYSH</sequence>
<dbReference type="AlphaFoldDB" id="A0AA88HD39"/>
<protein>
    <submittedName>
        <fullName evidence="2">Uncharacterized protein</fullName>
    </submittedName>
</protein>
<feature type="non-terminal residue" evidence="2">
    <location>
        <position position="1"/>
    </location>
</feature>
<accession>A0AA88HD39</accession>
<proteinExistence type="predicted"/>
<feature type="compositionally biased region" description="Low complexity" evidence="1">
    <location>
        <begin position="313"/>
        <end position="325"/>
    </location>
</feature>
<feature type="compositionally biased region" description="Basic and acidic residues" evidence="1">
    <location>
        <begin position="338"/>
        <end position="352"/>
    </location>
</feature>
<feature type="compositionally biased region" description="Polar residues" evidence="1">
    <location>
        <begin position="91"/>
        <end position="103"/>
    </location>
</feature>
<feature type="compositionally biased region" description="Low complexity" evidence="1">
    <location>
        <begin position="126"/>
        <end position="138"/>
    </location>
</feature>
<feature type="compositionally biased region" description="Polar residues" evidence="1">
    <location>
        <begin position="326"/>
        <end position="337"/>
    </location>
</feature>
<feature type="compositionally biased region" description="Basic and acidic residues" evidence="1">
    <location>
        <begin position="266"/>
        <end position="306"/>
    </location>
</feature>
<evidence type="ECO:0000313" key="2">
    <source>
        <dbReference type="EMBL" id="KAK2706698.1"/>
    </source>
</evidence>
<feature type="region of interest" description="Disordered" evidence="1">
    <location>
        <begin position="66"/>
        <end position="370"/>
    </location>
</feature>
<evidence type="ECO:0000256" key="1">
    <source>
        <dbReference type="SAM" id="MobiDB-lite"/>
    </source>
</evidence>
<evidence type="ECO:0000313" key="3">
    <source>
        <dbReference type="Proteomes" id="UP001187531"/>
    </source>
</evidence>